<feature type="region of interest" description="Disordered" evidence="1">
    <location>
        <begin position="23"/>
        <end position="46"/>
    </location>
</feature>
<name>A0AAD6X5J9_9AGAR</name>
<reference evidence="2" key="1">
    <citation type="submission" date="2023-03" db="EMBL/GenBank/DDBJ databases">
        <title>Massive genome expansion in bonnet fungi (Mycena s.s.) driven by repeated elements and novel gene families across ecological guilds.</title>
        <authorList>
            <consortium name="Lawrence Berkeley National Laboratory"/>
            <person name="Harder C.B."/>
            <person name="Miyauchi S."/>
            <person name="Viragh M."/>
            <person name="Kuo A."/>
            <person name="Thoen E."/>
            <person name="Andreopoulos B."/>
            <person name="Lu D."/>
            <person name="Skrede I."/>
            <person name="Drula E."/>
            <person name="Henrissat B."/>
            <person name="Morin E."/>
            <person name="Kohler A."/>
            <person name="Barry K."/>
            <person name="LaButti K."/>
            <person name="Morin E."/>
            <person name="Salamov A."/>
            <person name="Lipzen A."/>
            <person name="Mereny Z."/>
            <person name="Hegedus B."/>
            <person name="Baldrian P."/>
            <person name="Stursova M."/>
            <person name="Weitz H."/>
            <person name="Taylor A."/>
            <person name="Grigoriev I.V."/>
            <person name="Nagy L.G."/>
            <person name="Martin F."/>
            <person name="Kauserud H."/>
        </authorList>
    </citation>
    <scope>NUCLEOTIDE SEQUENCE</scope>
    <source>
        <strain evidence="2">CBHHK200</strain>
    </source>
</reference>
<dbReference type="Proteomes" id="UP001218188">
    <property type="component" value="Unassembled WGS sequence"/>
</dbReference>
<gene>
    <name evidence="2" type="ORF">C8F04DRAFT_1092383</name>
</gene>
<evidence type="ECO:0000313" key="3">
    <source>
        <dbReference type="Proteomes" id="UP001218188"/>
    </source>
</evidence>
<dbReference type="EMBL" id="JARJCM010000037">
    <property type="protein sequence ID" value="KAJ7037417.1"/>
    <property type="molecule type" value="Genomic_DNA"/>
</dbReference>
<evidence type="ECO:0000256" key="1">
    <source>
        <dbReference type="SAM" id="MobiDB-lite"/>
    </source>
</evidence>
<organism evidence="2 3">
    <name type="scientific">Mycena alexandri</name>
    <dbReference type="NCBI Taxonomy" id="1745969"/>
    <lineage>
        <taxon>Eukaryota</taxon>
        <taxon>Fungi</taxon>
        <taxon>Dikarya</taxon>
        <taxon>Basidiomycota</taxon>
        <taxon>Agaricomycotina</taxon>
        <taxon>Agaricomycetes</taxon>
        <taxon>Agaricomycetidae</taxon>
        <taxon>Agaricales</taxon>
        <taxon>Marasmiineae</taxon>
        <taxon>Mycenaceae</taxon>
        <taxon>Mycena</taxon>
    </lineage>
</organism>
<proteinExistence type="predicted"/>
<evidence type="ECO:0000313" key="2">
    <source>
        <dbReference type="EMBL" id="KAJ7037417.1"/>
    </source>
</evidence>
<keyword evidence="3" id="KW-1185">Reference proteome</keyword>
<accession>A0AAD6X5J9</accession>
<dbReference type="AlphaFoldDB" id="A0AAD6X5J9"/>
<sequence>MTREFVIYESFVLRNAWTRTPGDAREISSPLDQGRSQVPDRRPFRPSRPKIIFRTRKHLPCGELTVVCARESDSENKRKVFGVHVRRFDGWLKRMCIRASTQITGRRRFRPDPNSEVSESDRETKRGWRAMRDLVERKNWVSRDTSEACNISFSFFGPDVEVEMNFNQGNKLVPFN</sequence>
<comment type="caution">
    <text evidence="2">The sequence shown here is derived from an EMBL/GenBank/DDBJ whole genome shotgun (WGS) entry which is preliminary data.</text>
</comment>
<protein>
    <submittedName>
        <fullName evidence="2">Uncharacterized protein</fullName>
    </submittedName>
</protein>